<organism evidence="1 2">
    <name type="scientific">Diversispora eburnea</name>
    <dbReference type="NCBI Taxonomy" id="1213867"/>
    <lineage>
        <taxon>Eukaryota</taxon>
        <taxon>Fungi</taxon>
        <taxon>Fungi incertae sedis</taxon>
        <taxon>Mucoromycota</taxon>
        <taxon>Glomeromycotina</taxon>
        <taxon>Glomeromycetes</taxon>
        <taxon>Diversisporales</taxon>
        <taxon>Diversisporaceae</taxon>
        <taxon>Diversispora</taxon>
    </lineage>
</organism>
<evidence type="ECO:0000313" key="1">
    <source>
        <dbReference type="EMBL" id="CAG8468233.1"/>
    </source>
</evidence>
<sequence length="358" mass="42189">MILLLQYPLTRCSVSILYLPSAPSELRSRSVKPIHILTEINNDDNNEEFPYWDEAIDEYFDRPDHPNFHSIIYPNYFRNYTIRFNQPSQNSNLFYSRDHKNRLIVQQKTPILLRFTTYKVEDGEPFLYLIMKIPVRSEQELLGEYATYRDRFQAMFPIRYNQVIELLHRKFYNTTHIVNTRQAALDINQLLYSYLPFDHTTIEPLISISEDTLDFEILNENHLISYFKHSTNLPHINLREGACVMFLNNKLFDDDICNGSITKIVDNQNVEVTFPTFPNLSKVIVQKETAYFMQGLTTSIDESLFAEGQAYVAMSRATSWQNLRIINFDYKYLISPKAALNEYKRLNIIHARGLLNLH</sequence>
<comment type="caution">
    <text evidence="1">The sequence shown here is derived from an EMBL/GenBank/DDBJ whole genome shotgun (WGS) entry which is preliminary data.</text>
</comment>
<name>A0A9N8W163_9GLOM</name>
<evidence type="ECO:0000313" key="2">
    <source>
        <dbReference type="Proteomes" id="UP000789706"/>
    </source>
</evidence>
<dbReference type="EMBL" id="CAJVPK010000180">
    <property type="protein sequence ID" value="CAG8468233.1"/>
    <property type="molecule type" value="Genomic_DNA"/>
</dbReference>
<dbReference type="Proteomes" id="UP000789706">
    <property type="component" value="Unassembled WGS sequence"/>
</dbReference>
<dbReference type="AlphaFoldDB" id="A0A9N8W163"/>
<keyword evidence="2" id="KW-1185">Reference proteome</keyword>
<proteinExistence type="predicted"/>
<dbReference type="InterPro" id="IPR027417">
    <property type="entry name" value="P-loop_NTPase"/>
</dbReference>
<gene>
    <name evidence="1" type="ORF">DEBURN_LOCUS3027</name>
</gene>
<dbReference type="SUPFAM" id="SSF52540">
    <property type="entry name" value="P-loop containing nucleoside triphosphate hydrolases"/>
    <property type="match status" value="1"/>
</dbReference>
<protein>
    <submittedName>
        <fullName evidence="1">10543_t:CDS:1</fullName>
    </submittedName>
</protein>
<dbReference type="OrthoDB" id="2443938at2759"/>
<accession>A0A9N8W163</accession>
<reference evidence="1" key="1">
    <citation type="submission" date="2021-06" db="EMBL/GenBank/DDBJ databases">
        <authorList>
            <person name="Kallberg Y."/>
            <person name="Tangrot J."/>
            <person name="Rosling A."/>
        </authorList>
    </citation>
    <scope>NUCLEOTIDE SEQUENCE</scope>
    <source>
        <strain evidence="1">AZ414A</strain>
    </source>
</reference>